<dbReference type="OrthoDB" id="3058560at2759"/>
<name>A0A8H6XW60_9AGAR</name>
<gene>
    <name evidence="1" type="ORF">MSAN_01723100</name>
</gene>
<evidence type="ECO:0000313" key="1">
    <source>
        <dbReference type="EMBL" id="KAF7349335.1"/>
    </source>
</evidence>
<reference evidence="1" key="1">
    <citation type="submission" date="2020-05" db="EMBL/GenBank/DDBJ databases">
        <title>Mycena genomes resolve the evolution of fungal bioluminescence.</title>
        <authorList>
            <person name="Tsai I.J."/>
        </authorList>
    </citation>
    <scope>NUCLEOTIDE SEQUENCE</scope>
    <source>
        <strain evidence="1">160909Yilan</strain>
    </source>
</reference>
<accession>A0A8H6XW60</accession>
<dbReference type="Proteomes" id="UP000623467">
    <property type="component" value="Unassembled WGS sequence"/>
</dbReference>
<protein>
    <submittedName>
        <fullName evidence="1">Uncharacterized protein</fullName>
    </submittedName>
</protein>
<proteinExistence type="predicted"/>
<keyword evidence="2" id="KW-1185">Reference proteome</keyword>
<dbReference type="AlphaFoldDB" id="A0A8H6XW60"/>
<evidence type="ECO:0000313" key="2">
    <source>
        <dbReference type="Proteomes" id="UP000623467"/>
    </source>
</evidence>
<comment type="caution">
    <text evidence="1">The sequence shown here is derived from an EMBL/GenBank/DDBJ whole genome shotgun (WGS) entry which is preliminary data.</text>
</comment>
<organism evidence="1 2">
    <name type="scientific">Mycena sanguinolenta</name>
    <dbReference type="NCBI Taxonomy" id="230812"/>
    <lineage>
        <taxon>Eukaryota</taxon>
        <taxon>Fungi</taxon>
        <taxon>Dikarya</taxon>
        <taxon>Basidiomycota</taxon>
        <taxon>Agaricomycotina</taxon>
        <taxon>Agaricomycetes</taxon>
        <taxon>Agaricomycetidae</taxon>
        <taxon>Agaricales</taxon>
        <taxon>Marasmiineae</taxon>
        <taxon>Mycenaceae</taxon>
        <taxon>Mycena</taxon>
    </lineage>
</organism>
<dbReference type="EMBL" id="JACAZH010000016">
    <property type="protein sequence ID" value="KAF7349335.1"/>
    <property type="molecule type" value="Genomic_DNA"/>
</dbReference>
<sequence>MSESKPAPIPHHVPAHIAEFLATQPTGSTPQQVFESTIKILGSYDAAVSYFQNSIDVTASGAVIGADRPPPNAEVKETTVGPLTIFYHSTYPRHLQHRAPFTWSFYIGWRGKGQDSIMLVKEWLARGIRVDIVGFTGRWEECGLLMVTGSTRVRITYDVVVGEERVKGAEELVFPRQPRDASIPIQFLELAGLPL</sequence>